<comment type="caution">
    <text evidence="2">The sequence shown here is derived from an EMBL/GenBank/DDBJ whole genome shotgun (WGS) entry which is preliminary data.</text>
</comment>
<organism evidence="2 3">
    <name type="scientific">Candidatus Competibacter phosphatis</name>
    <dbReference type="NCBI Taxonomy" id="221280"/>
    <lineage>
        <taxon>Bacteria</taxon>
        <taxon>Pseudomonadati</taxon>
        <taxon>Pseudomonadota</taxon>
        <taxon>Gammaproteobacteria</taxon>
        <taxon>Candidatus Competibacteraceae</taxon>
        <taxon>Candidatus Competibacter</taxon>
    </lineage>
</organism>
<dbReference type="PANTHER" id="PTHR38664:SF1">
    <property type="entry name" value="SLR0058 PROTEIN"/>
    <property type="match status" value="1"/>
</dbReference>
<gene>
    <name evidence="2" type="ORF">E4P82_02615</name>
</gene>
<dbReference type="Gene3D" id="1.10.150.20">
    <property type="entry name" value="5' to 3' exonuclease, C-terminal subdomain"/>
    <property type="match status" value="1"/>
</dbReference>
<dbReference type="InterPro" id="IPR008769">
    <property type="entry name" value="PhaF_PhaI"/>
</dbReference>
<reference evidence="2 3" key="1">
    <citation type="submission" date="2019-03" db="EMBL/GenBank/DDBJ databases">
        <title>Metabolic reconstructions from genomes of highly enriched 'Candidatus Accumulibacter' and 'Candidatus Competibacter' bioreactor populations.</title>
        <authorList>
            <person name="Annavajhala M.K."/>
            <person name="Welles L."/>
            <person name="Abbas B."/>
            <person name="Sorokin D."/>
            <person name="Park H."/>
            <person name="Van Loosdrecht M."/>
            <person name="Chandran K."/>
        </authorList>
    </citation>
    <scope>NUCLEOTIDE SEQUENCE [LARGE SCALE GENOMIC DNA]</scope>
    <source>
        <strain evidence="2 3">SBR_G</strain>
    </source>
</reference>
<evidence type="ECO:0008006" key="4">
    <source>
        <dbReference type="Google" id="ProtNLM"/>
    </source>
</evidence>
<sequence>MSEQTHENESDSMTSPVRAAVDQAQRETGHLVDSLVREGEKLRGQALKMTEEKTGKIKRWVGEARGRLGDAKDKTSSTLDSLEQLFEERVARALTRLGVPTRDELQVIAKRLEGINKRIQAIANQRKVAVMTTRTEEEKDDLKMINGIGPALEGKLNAAGFCAYRQIANLTDADVNRLEAEVIHLSGRIHRDDWIGQAKALHVRKYGDEAL</sequence>
<accession>A0ABX1THZ4</accession>
<dbReference type="PANTHER" id="PTHR38664">
    <property type="entry name" value="SLR0058 PROTEIN"/>
    <property type="match status" value="1"/>
</dbReference>
<evidence type="ECO:0000256" key="1">
    <source>
        <dbReference type="SAM" id="MobiDB-lite"/>
    </source>
</evidence>
<keyword evidence="3" id="KW-1185">Reference proteome</keyword>
<dbReference type="Pfam" id="PF05597">
    <property type="entry name" value="Phasin"/>
    <property type="match status" value="1"/>
</dbReference>
<evidence type="ECO:0000313" key="3">
    <source>
        <dbReference type="Proteomes" id="UP000760480"/>
    </source>
</evidence>
<protein>
    <recommendedName>
        <fullName evidence="4">DUF4332 domain-containing protein</fullName>
    </recommendedName>
</protein>
<dbReference type="Proteomes" id="UP000760480">
    <property type="component" value="Unassembled WGS sequence"/>
</dbReference>
<proteinExistence type="predicted"/>
<dbReference type="EMBL" id="SPMZ01000009">
    <property type="protein sequence ID" value="NMQ18184.1"/>
    <property type="molecule type" value="Genomic_DNA"/>
</dbReference>
<name>A0ABX1THZ4_9GAMM</name>
<evidence type="ECO:0000313" key="2">
    <source>
        <dbReference type="EMBL" id="NMQ18184.1"/>
    </source>
</evidence>
<dbReference type="RefSeq" id="WP_169247443.1">
    <property type="nucleotide sequence ID" value="NZ_SPMZ01000009.1"/>
</dbReference>
<feature type="region of interest" description="Disordered" evidence="1">
    <location>
        <begin position="1"/>
        <end position="31"/>
    </location>
</feature>